<feature type="region of interest" description="Disordered" evidence="2">
    <location>
        <begin position="1"/>
        <end position="23"/>
    </location>
</feature>
<organism evidence="4 5">
    <name type="scientific">Ustilago trichophora</name>
    <dbReference type="NCBI Taxonomy" id="86804"/>
    <lineage>
        <taxon>Eukaryota</taxon>
        <taxon>Fungi</taxon>
        <taxon>Dikarya</taxon>
        <taxon>Basidiomycota</taxon>
        <taxon>Ustilaginomycotina</taxon>
        <taxon>Ustilaginomycetes</taxon>
        <taxon>Ustilaginales</taxon>
        <taxon>Ustilaginaceae</taxon>
        <taxon>Ustilago</taxon>
    </lineage>
</organism>
<dbReference type="OrthoDB" id="2917041at2759"/>
<protein>
    <submittedName>
        <fullName evidence="4">Related to transposases</fullName>
    </submittedName>
</protein>
<evidence type="ECO:0000259" key="3">
    <source>
        <dbReference type="PROSITE" id="PS51253"/>
    </source>
</evidence>
<feature type="compositionally biased region" description="Polar residues" evidence="2">
    <location>
        <begin position="70"/>
        <end position="81"/>
    </location>
</feature>
<feature type="domain" description="HTH CENPB-type" evidence="3">
    <location>
        <begin position="69"/>
        <end position="142"/>
    </location>
</feature>
<accession>A0A5C3EGY4</accession>
<dbReference type="PROSITE" id="PS51253">
    <property type="entry name" value="HTH_CENPB"/>
    <property type="match status" value="1"/>
</dbReference>
<feature type="compositionally biased region" description="Basic and acidic residues" evidence="2">
    <location>
        <begin position="546"/>
        <end position="562"/>
    </location>
</feature>
<sequence length="617" mass="68452">MPQRPFSKRSVAFRAASAADRNTREVRLQRASLELNNGQHDSIQQAAAANNVPEASLRHQRQGRQPKVRAQNNQQRLTPTKESGLLEFIRRRACSGFALTPALLREHANNVIHSDPARCQAPDVTHTWLQAFLLWHPTIRSHWSLCLDNARLSGATETVIQQWFNRLAEIMREYNVASTNIYNMDETGFMFGQAGSERIIVPSGEPAARYKAQPGTRESATIIECIGSSGQVLSPLIITKGRVHTVREQRRMEGVLGSWRFAKTNNGWTSHALGLEWLETIFEPETRPLTPSTWRLLIIDGHKSHTSEPFLDLCWNRNIIPFLLPAHATHVMQPLDVSIFGPLSASVKRLISDAATHMSNVDKPMFVTMYAQAREKVLTQARARKAFSDSGITLNPSANKVLDRLPGSGTQQHQQPLQERAVPNSRTVFETTVAVLAQEQDPREARKLSNSISQAHAQTEAALAASWVEVDLLRSELEQRNKTSTRRGKKRKDGDQRVLTRTKMITRAEAEQHLVGKGAYKGRNTGGKEREEEVVEEAEEAEAVPDGDKAVPDGNEAPHDGDEGLSASPSISATPAEPSITNNIDPELSLDAINDDDLGGFGFFDIMPVASSSRVRL</sequence>
<dbReference type="AlphaFoldDB" id="A0A5C3EGY4"/>
<dbReference type="EMBL" id="OOIN01000025">
    <property type="protein sequence ID" value="SPO28866.1"/>
    <property type="molecule type" value="Genomic_DNA"/>
</dbReference>
<proteinExistence type="predicted"/>
<keyword evidence="5" id="KW-1185">Reference proteome</keyword>
<reference evidence="4 5" key="1">
    <citation type="submission" date="2018-03" db="EMBL/GenBank/DDBJ databases">
        <authorList>
            <person name="Guldener U."/>
        </authorList>
    </citation>
    <scope>NUCLEOTIDE SEQUENCE [LARGE SCALE GENOMIC DNA]</scope>
    <source>
        <strain evidence="4 5">NBRC100155</strain>
    </source>
</reference>
<feature type="compositionally biased region" description="Polar residues" evidence="2">
    <location>
        <begin position="408"/>
        <end position="417"/>
    </location>
</feature>
<feature type="compositionally biased region" description="Basic residues" evidence="2">
    <location>
        <begin position="58"/>
        <end position="67"/>
    </location>
</feature>
<dbReference type="Proteomes" id="UP000324022">
    <property type="component" value="Unassembled WGS sequence"/>
</dbReference>
<dbReference type="PANTHER" id="PTHR19303:SF74">
    <property type="entry name" value="POGO TRANSPOSABLE ELEMENT WITH KRAB DOMAIN"/>
    <property type="match status" value="1"/>
</dbReference>
<evidence type="ECO:0000256" key="2">
    <source>
        <dbReference type="SAM" id="MobiDB-lite"/>
    </source>
</evidence>
<feature type="region of interest" description="Disordered" evidence="2">
    <location>
        <begin position="46"/>
        <end position="81"/>
    </location>
</feature>
<evidence type="ECO:0000313" key="4">
    <source>
        <dbReference type="EMBL" id="SPO28866.1"/>
    </source>
</evidence>
<dbReference type="InterPro" id="IPR050863">
    <property type="entry name" value="CenT-Element_Derived"/>
</dbReference>
<feature type="compositionally biased region" description="Polar residues" evidence="2">
    <location>
        <begin position="567"/>
        <end position="584"/>
    </location>
</feature>
<dbReference type="GO" id="GO:0003677">
    <property type="term" value="F:DNA binding"/>
    <property type="evidence" value="ECO:0007669"/>
    <property type="project" value="UniProtKB-KW"/>
</dbReference>
<dbReference type="InterPro" id="IPR006600">
    <property type="entry name" value="HTH_CenpB_DNA-bd_dom"/>
</dbReference>
<keyword evidence="1" id="KW-0238">DNA-binding</keyword>
<dbReference type="PANTHER" id="PTHR19303">
    <property type="entry name" value="TRANSPOSON"/>
    <property type="match status" value="1"/>
</dbReference>
<gene>
    <name evidence="4" type="ORF">UTRI_10229</name>
</gene>
<dbReference type="GO" id="GO:0005634">
    <property type="term" value="C:nucleus"/>
    <property type="evidence" value="ECO:0007669"/>
    <property type="project" value="TreeGrafter"/>
</dbReference>
<evidence type="ECO:0000256" key="1">
    <source>
        <dbReference type="ARBA" id="ARBA00023125"/>
    </source>
</evidence>
<feature type="region of interest" description="Disordered" evidence="2">
    <location>
        <begin position="398"/>
        <end position="423"/>
    </location>
</feature>
<dbReference type="InterPro" id="IPR004875">
    <property type="entry name" value="DDE_SF_endonuclease_dom"/>
</dbReference>
<feature type="compositionally biased region" description="Acidic residues" evidence="2">
    <location>
        <begin position="532"/>
        <end position="545"/>
    </location>
</feature>
<feature type="region of interest" description="Disordered" evidence="2">
    <location>
        <begin position="479"/>
        <end position="588"/>
    </location>
</feature>
<dbReference type="Pfam" id="PF03184">
    <property type="entry name" value="DDE_1"/>
    <property type="match status" value="1"/>
</dbReference>
<name>A0A5C3EGY4_9BASI</name>
<evidence type="ECO:0000313" key="5">
    <source>
        <dbReference type="Proteomes" id="UP000324022"/>
    </source>
</evidence>